<dbReference type="Pfam" id="PF24626">
    <property type="entry name" value="SH3_Tf2-1"/>
    <property type="match status" value="1"/>
</dbReference>
<evidence type="ECO:0000256" key="6">
    <source>
        <dbReference type="ARBA" id="ARBA00022908"/>
    </source>
</evidence>
<comment type="caution">
    <text evidence="14">The sequence shown here is derived from an EMBL/GenBank/DDBJ whole genome shotgun (WGS) entry which is preliminary data.</text>
</comment>
<sequence length="707" mass="82547">MCIDYRELNKLTVKNRYPLQRIDDLFDQLQGSSVYSKIDLRSGYHQLRVRDKDVPKTAFRTRYVHYEFQVMPFGLTNALAVFMDLMNRVCRPYLDKFVIMFIDDILIYSKTKEEHDAHLRLILELLKKEEFEGIHVDPAKIESIKDWESPKTPTEIHQFLGLAGYYRRFIKGFSKIAKPKMKLTQKSVKFNWGEKEETAFYTLKKKLSSAPILALPEGSENFVVYCDASHKGLGAVLMQKEKVIAYASHQLKIHEKNYTTHDLELWEFVCSLLRCGGPLPLQHESRPKPLRVRALVMTIGLNLPVQILNAQVEARKEENYGTEDLCGMIKNLEPRADGTLCLKNRSWIPCFGNLRALIMHESHKSKYSIHPGSDKMYQDLKKLYWWPNMKAEIATYVSKCMTCAKVKAEYQKPSGLLVQPIIPIWKWENITMDFVTKLPKTTSGQDIIWVIVDRLTKSAHFLPMKETDTMEKLTRQYLKEVVSRHGVPVSIISDRDSKFTSHFWKSLNEPLGGRHSAYWPEIVRETTEKIIQIKHRLQASRDRQRSYADKRRKPLEFQVGDKVMLKVSPWKGVIRFGKWEKLNPRYIGPFKILAKVGTVAYRLELPEKLSRVHSTFHVSNLKKCLSDEPLAIPLDEIHVDDKLNFIEEPIEIMDREVKRLKQSRIPIVKVRWNSRRGPEYTWEREDQMLKKYPHLFANPEPASQATS</sequence>
<keyword evidence="2" id="KW-0479">Metal-binding</keyword>
<dbReference type="GO" id="GO:0003964">
    <property type="term" value="F:RNA-directed DNA polymerase activity"/>
    <property type="evidence" value="ECO:0007669"/>
    <property type="project" value="UniProtKB-KW"/>
</dbReference>
<dbReference type="SUPFAM" id="SSF53098">
    <property type="entry name" value="Ribonuclease H-like"/>
    <property type="match status" value="1"/>
</dbReference>
<keyword evidence="10" id="KW-0233">DNA recombination</keyword>
<dbReference type="PROSITE" id="PS50994">
    <property type="entry name" value="INTEGRASE"/>
    <property type="match status" value="1"/>
</dbReference>
<dbReference type="Pfam" id="PF17921">
    <property type="entry name" value="Integrase_H2C2"/>
    <property type="match status" value="1"/>
</dbReference>
<evidence type="ECO:0000259" key="13">
    <source>
        <dbReference type="PROSITE" id="PS50994"/>
    </source>
</evidence>
<keyword evidence="8" id="KW-0808">Transferase</keyword>
<dbReference type="PANTHER" id="PTHR37984:SF5">
    <property type="entry name" value="PROTEIN NYNRIN-LIKE"/>
    <property type="match status" value="1"/>
</dbReference>
<dbReference type="InterPro" id="IPR050951">
    <property type="entry name" value="Retrovirus_Pol_polyprotein"/>
</dbReference>
<dbReference type="PROSITE" id="PS50878">
    <property type="entry name" value="RT_POL"/>
    <property type="match status" value="1"/>
</dbReference>
<evidence type="ECO:0000256" key="11">
    <source>
        <dbReference type="ARBA" id="ARBA00023268"/>
    </source>
</evidence>
<dbReference type="Gene3D" id="1.10.340.70">
    <property type="match status" value="1"/>
</dbReference>
<dbReference type="InterPro" id="IPR041577">
    <property type="entry name" value="RT_RNaseH_2"/>
</dbReference>
<dbReference type="Pfam" id="PF17919">
    <property type="entry name" value="RT_RNaseH_2"/>
    <property type="match status" value="1"/>
</dbReference>
<keyword evidence="8" id="KW-0239">DNA-directed DNA polymerase</keyword>
<dbReference type="EMBL" id="BQNB010017018">
    <property type="protein sequence ID" value="GJT58429.1"/>
    <property type="molecule type" value="Genomic_DNA"/>
</dbReference>
<dbReference type="InterPro" id="IPR036397">
    <property type="entry name" value="RNaseH_sf"/>
</dbReference>
<dbReference type="InterPro" id="IPR056924">
    <property type="entry name" value="SH3_Tf2-1"/>
</dbReference>
<keyword evidence="1" id="KW-0645">Protease</keyword>
<dbReference type="Gene3D" id="3.30.70.270">
    <property type="match status" value="2"/>
</dbReference>
<evidence type="ECO:0000256" key="2">
    <source>
        <dbReference type="ARBA" id="ARBA00022723"/>
    </source>
</evidence>
<evidence type="ECO:0000256" key="4">
    <source>
        <dbReference type="ARBA" id="ARBA00022801"/>
    </source>
</evidence>
<dbReference type="InterPro" id="IPR001584">
    <property type="entry name" value="Integrase_cat-core"/>
</dbReference>
<accession>A0ABQ5F636</accession>
<gene>
    <name evidence="14" type="ORF">Tco_1001962</name>
</gene>
<dbReference type="InterPro" id="IPR043128">
    <property type="entry name" value="Rev_trsase/Diguanyl_cyclase"/>
</dbReference>
<dbReference type="CDD" id="cd01647">
    <property type="entry name" value="RT_LTR"/>
    <property type="match status" value="1"/>
</dbReference>
<dbReference type="InterPro" id="IPR043502">
    <property type="entry name" value="DNA/RNA_pol_sf"/>
</dbReference>
<evidence type="ECO:0000256" key="8">
    <source>
        <dbReference type="ARBA" id="ARBA00022932"/>
    </source>
</evidence>
<feature type="domain" description="Reverse transcriptase" evidence="12">
    <location>
        <begin position="1"/>
        <end position="164"/>
    </location>
</feature>
<evidence type="ECO:0000313" key="15">
    <source>
        <dbReference type="Proteomes" id="UP001151760"/>
    </source>
</evidence>
<evidence type="ECO:0000313" key="14">
    <source>
        <dbReference type="EMBL" id="GJT58429.1"/>
    </source>
</evidence>
<evidence type="ECO:0000256" key="1">
    <source>
        <dbReference type="ARBA" id="ARBA00022670"/>
    </source>
</evidence>
<dbReference type="Proteomes" id="UP001151760">
    <property type="component" value="Unassembled WGS sequence"/>
</dbReference>
<feature type="domain" description="Integrase catalytic" evidence="13">
    <location>
        <begin position="419"/>
        <end position="516"/>
    </location>
</feature>
<keyword evidence="9" id="KW-0238">DNA-binding</keyword>
<evidence type="ECO:0000256" key="7">
    <source>
        <dbReference type="ARBA" id="ARBA00022918"/>
    </source>
</evidence>
<protein>
    <submittedName>
        <fullName evidence="14">Reverse transcriptase domain-containing protein</fullName>
    </submittedName>
</protein>
<keyword evidence="3" id="KW-0064">Aspartyl protease</keyword>
<evidence type="ECO:0000256" key="3">
    <source>
        <dbReference type="ARBA" id="ARBA00022750"/>
    </source>
</evidence>
<reference evidence="14" key="1">
    <citation type="journal article" date="2022" name="Int. J. Mol. Sci.">
        <title>Draft Genome of Tanacetum Coccineum: Genomic Comparison of Closely Related Tanacetum-Family Plants.</title>
        <authorList>
            <person name="Yamashiro T."/>
            <person name="Shiraishi A."/>
            <person name="Nakayama K."/>
            <person name="Satake H."/>
        </authorList>
    </citation>
    <scope>NUCLEOTIDE SEQUENCE</scope>
</reference>
<name>A0ABQ5F636_9ASTR</name>
<dbReference type="PANTHER" id="PTHR37984">
    <property type="entry name" value="PROTEIN CBG26694"/>
    <property type="match status" value="1"/>
</dbReference>
<keyword evidence="8" id="KW-0548">Nucleotidyltransferase</keyword>
<evidence type="ECO:0000256" key="10">
    <source>
        <dbReference type="ARBA" id="ARBA00023172"/>
    </source>
</evidence>
<reference evidence="14" key="2">
    <citation type="submission" date="2022-01" db="EMBL/GenBank/DDBJ databases">
        <authorList>
            <person name="Yamashiro T."/>
            <person name="Shiraishi A."/>
            <person name="Satake H."/>
            <person name="Nakayama K."/>
        </authorList>
    </citation>
    <scope>NUCLEOTIDE SEQUENCE</scope>
</reference>
<dbReference type="InterPro" id="IPR000477">
    <property type="entry name" value="RT_dom"/>
</dbReference>
<dbReference type="SUPFAM" id="SSF56672">
    <property type="entry name" value="DNA/RNA polymerases"/>
    <property type="match status" value="1"/>
</dbReference>
<dbReference type="InterPro" id="IPR041588">
    <property type="entry name" value="Integrase_H2C2"/>
</dbReference>
<organism evidence="14 15">
    <name type="scientific">Tanacetum coccineum</name>
    <dbReference type="NCBI Taxonomy" id="301880"/>
    <lineage>
        <taxon>Eukaryota</taxon>
        <taxon>Viridiplantae</taxon>
        <taxon>Streptophyta</taxon>
        <taxon>Embryophyta</taxon>
        <taxon>Tracheophyta</taxon>
        <taxon>Spermatophyta</taxon>
        <taxon>Magnoliopsida</taxon>
        <taxon>eudicotyledons</taxon>
        <taxon>Gunneridae</taxon>
        <taxon>Pentapetalae</taxon>
        <taxon>asterids</taxon>
        <taxon>campanulids</taxon>
        <taxon>Asterales</taxon>
        <taxon>Asteraceae</taxon>
        <taxon>Asteroideae</taxon>
        <taxon>Anthemideae</taxon>
        <taxon>Anthemidinae</taxon>
        <taxon>Tanacetum</taxon>
    </lineage>
</organism>
<keyword evidence="7 14" id="KW-0695">RNA-directed DNA polymerase</keyword>
<keyword evidence="6" id="KW-0229">DNA integration</keyword>
<keyword evidence="15" id="KW-1185">Reference proteome</keyword>
<dbReference type="Gene3D" id="3.10.10.10">
    <property type="entry name" value="HIV Type 1 Reverse Transcriptase, subunit A, domain 1"/>
    <property type="match status" value="1"/>
</dbReference>
<evidence type="ECO:0000256" key="9">
    <source>
        <dbReference type="ARBA" id="ARBA00023125"/>
    </source>
</evidence>
<evidence type="ECO:0000256" key="5">
    <source>
        <dbReference type="ARBA" id="ARBA00022842"/>
    </source>
</evidence>
<dbReference type="Pfam" id="PF00078">
    <property type="entry name" value="RVT_1"/>
    <property type="match status" value="1"/>
</dbReference>
<evidence type="ECO:0000259" key="12">
    <source>
        <dbReference type="PROSITE" id="PS50878"/>
    </source>
</evidence>
<dbReference type="Gene3D" id="3.30.420.10">
    <property type="entry name" value="Ribonuclease H-like superfamily/Ribonuclease H"/>
    <property type="match status" value="1"/>
</dbReference>
<proteinExistence type="predicted"/>
<keyword evidence="4" id="KW-0378">Hydrolase</keyword>
<dbReference type="InterPro" id="IPR012337">
    <property type="entry name" value="RNaseH-like_sf"/>
</dbReference>
<keyword evidence="5" id="KW-0460">Magnesium</keyword>
<keyword evidence="11" id="KW-0511">Multifunctional enzyme</keyword>